<organism evidence="2 3">
    <name type="scientific">Daphnia magna</name>
    <dbReference type="NCBI Taxonomy" id="35525"/>
    <lineage>
        <taxon>Eukaryota</taxon>
        <taxon>Metazoa</taxon>
        <taxon>Ecdysozoa</taxon>
        <taxon>Arthropoda</taxon>
        <taxon>Crustacea</taxon>
        <taxon>Branchiopoda</taxon>
        <taxon>Diplostraca</taxon>
        <taxon>Cladocera</taxon>
        <taxon>Anomopoda</taxon>
        <taxon>Daphniidae</taxon>
        <taxon>Daphnia</taxon>
    </lineage>
</organism>
<evidence type="ECO:0000256" key="1">
    <source>
        <dbReference type="SAM" id="MobiDB-lite"/>
    </source>
</evidence>
<comment type="caution">
    <text evidence="2">The sequence shown here is derived from an EMBL/GenBank/DDBJ whole genome shotgun (WGS) entry which is preliminary data.</text>
</comment>
<feature type="non-terminal residue" evidence="2">
    <location>
        <position position="1"/>
    </location>
</feature>
<dbReference type="Proteomes" id="UP000076858">
    <property type="component" value="Unassembled WGS sequence"/>
</dbReference>
<feature type="non-terminal residue" evidence="2">
    <location>
        <position position="169"/>
    </location>
</feature>
<gene>
    <name evidence="2" type="ORF">APZ42_002150</name>
</gene>
<reference evidence="2 3" key="1">
    <citation type="submission" date="2016-03" db="EMBL/GenBank/DDBJ databases">
        <title>EvidentialGene: Evidence-directed Construction of Genes on Genomes.</title>
        <authorList>
            <person name="Gilbert D.G."/>
            <person name="Choi J.-H."/>
            <person name="Mockaitis K."/>
            <person name="Colbourne J."/>
            <person name="Pfrender M."/>
        </authorList>
    </citation>
    <scope>NUCLEOTIDE SEQUENCE [LARGE SCALE GENOMIC DNA]</scope>
    <source>
        <strain evidence="2 3">Xinb3</strain>
        <tissue evidence="2">Complete organism</tissue>
    </source>
</reference>
<sequence length="169" mass="18380">ADHPNHASAASPSWLVQSCSQWRHTGSIQVGRERSRDRPAAQEAVANPAQGQPSIPGCPDTNQRHECCGTEASRPGQWQDDRRLEELCYPQRIGERSLAAGREHCGCVRSFTRPGRIDLLPGDRGGGICSAAHGIHCPGTRQKLSHGQASRQWQRPECGGPGDLARHAR</sequence>
<feature type="region of interest" description="Disordered" evidence="1">
    <location>
        <begin position="140"/>
        <end position="169"/>
    </location>
</feature>
<feature type="region of interest" description="Disordered" evidence="1">
    <location>
        <begin position="26"/>
        <end position="76"/>
    </location>
</feature>
<dbReference type="AlphaFoldDB" id="A0A164IGZ2"/>
<dbReference type="EMBL" id="LRGB01007275">
    <property type="protein sequence ID" value="KZS01246.1"/>
    <property type="molecule type" value="Genomic_DNA"/>
</dbReference>
<proteinExistence type="predicted"/>
<protein>
    <submittedName>
        <fullName evidence="2">Uncharacterized protein</fullName>
    </submittedName>
</protein>
<evidence type="ECO:0000313" key="3">
    <source>
        <dbReference type="Proteomes" id="UP000076858"/>
    </source>
</evidence>
<evidence type="ECO:0000313" key="2">
    <source>
        <dbReference type="EMBL" id="KZS01246.1"/>
    </source>
</evidence>
<keyword evidence="3" id="KW-1185">Reference proteome</keyword>
<name>A0A164IGZ2_9CRUS</name>
<accession>A0A164IGZ2</accession>
<feature type="compositionally biased region" description="Basic and acidic residues" evidence="1">
    <location>
        <begin position="31"/>
        <end position="40"/>
    </location>
</feature>